<gene>
    <name evidence="1" type="primary">11</name>
    <name evidence="1" type="ORF">HHTV1_11</name>
</gene>
<accession>R4TKR4</accession>
<organism evidence="1 2">
    <name type="scientific">Haloarcula hispanica tailed virus 1</name>
    <dbReference type="NCBI Taxonomy" id="1273750"/>
    <lineage>
        <taxon>Viruses</taxon>
        <taxon>Duplodnaviria</taxon>
        <taxon>Heunggongvirae</taxon>
        <taxon>Uroviricota</taxon>
        <taxon>Caudoviricetes</taxon>
        <taxon>Madisaviridae</taxon>
        <taxon>Clampvirus</taxon>
        <taxon>Clampvirus italiense</taxon>
        <taxon>Clampvirus HHTV1</taxon>
    </lineage>
</organism>
<name>R4TKR4_9CAUD</name>
<evidence type="ECO:0000313" key="1">
    <source>
        <dbReference type="EMBL" id="AGM11267.1"/>
    </source>
</evidence>
<dbReference type="GeneID" id="16194236"/>
<proteinExistence type="predicted"/>
<dbReference type="KEGG" id="vg:16194236"/>
<dbReference type="RefSeq" id="YP_008058701.1">
    <property type="nucleotide sequence ID" value="NC_021322.1"/>
</dbReference>
<reference evidence="1 2" key="1">
    <citation type="submission" date="2012-12" db="EMBL/GenBank/DDBJ databases">
        <authorList>
            <person name="Sencilo A."/>
            <person name="Jacobs-Sera D."/>
            <person name="Russell D.A."/>
            <person name="Ko C."/>
            <person name="Atanasova N."/>
            <person name="Osterlund E."/>
            <person name="Oksanen H.M."/>
            <person name="Bamford D.H."/>
            <person name="Hatfull G.F."/>
            <person name="Roine E."/>
            <person name="Hendrix R.W."/>
        </authorList>
    </citation>
    <scope>NUCLEOTIDE SEQUENCE [LARGE SCALE GENOMIC DNA]</scope>
</reference>
<dbReference type="EMBL" id="KC292025">
    <property type="protein sequence ID" value="AGM11267.1"/>
    <property type="molecule type" value="Genomic_DNA"/>
</dbReference>
<dbReference type="Proteomes" id="UP000203449">
    <property type="component" value="Segment"/>
</dbReference>
<evidence type="ECO:0000313" key="2">
    <source>
        <dbReference type="Proteomes" id="UP000203449"/>
    </source>
</evidence>
<sequence length="63" mass="7463">MDEDSSQEDNRLLDRDFERYEGYWHGFTFIIFDSEGPDGAWIQSTRWVPVAVGDPEERREHGD</sequence>
<keyword evidence="2" id="KW-1185">Reference proteome</keyword>
<protein>
    <submittedName>
        <fullName evidence="1">Uncharacterized protein</fullName>
    </submittedName>
</protein>